<feature type="transmembrane region" description="Helical" evidence="7">
    <location>
        <begin position="21"/>
        <end position="42"/>
    </location>
</feature>
<dbReference type="InterPro" id="IPR036259">
    <property type="entry name" value="MFS_trans_sf"/>
</dbReference>
<dbReference type="PANTHER" id="PTHR23513:SF6">
    <property type="entry name" value="MAJOR FACILITATOR SUPERFAMILY ASSOCIATED DOMAIN-CONTAINING PROTEIN"/>
    <property type="match status" value="1"/>
</dbReference>
<feature type="transmembrane region" description="Helical" evidence="7">
    <location>
        <begin position="226"/>
        <end position="251"/>
    </location>
</feature>
<dbReference type="GO" id="GO:0005886">
    <property type="term" value="C:plasma membrane"/>
    <property type="evidence" value="ECO:0007669"/>
    <property type="project" value="UniProtKB-SubCell"/>
</dbReference>
<dbReference type="PRINTS" id="PR01988">
    <property type="entry name" value="EXPORTERBACE"/>
</dbReference>
<dbReference type="Proteomes" id="UP000242705">
    <property type="component" value="Unassembled WGS sequence"/>
</dbReference>
<evidence type="ECO:0000256" key="3">
    <source>
        <dbReference type="ARBA" id="ARBA00022475"/>
    </source>
</evidence>
<dbReference type="PANTHER" id="PTHR23513">
    <property type="entry name" value="INTEGRAL MEMBRANE EFFLUX PROTEIN-RELATED"/>
    <property type="match status" value="1"/>
</dbReference>
<feature type="domain" description="Major facilitator superfamily (MFS) profile" evidence="8">
    <location>
        <begin position="226"/>
        <end position="415"/>
    </location>
</feature>
<dbReference type="Pfam" id="PF05977">
    <property type="entry name" value="MFS_3"/>
    <property type="match status" value="1"/>
</dbReference>
<dbReference type="PROSITE" id="PS50850">
    <property type="entry name" value="MFS"/>
    <property type="match status" value="1"/>
</dbReference>
<feature type="transmembrane region" description="Helical" evidence="7">
    <location>
        <begin position="390"/>
        <end position="407"/>
    </location>
</feature>
<dbReference type="GO" id="GO:0022857">
    <property type="term" value="F:transmembrane transporter activity"/>
    <property type="evidence" value="ECO:0007669"/>
    <property type="project" value="InterPro"/>
</dbReference>
<feature type="transmembrane region" description="Helical" evidence="7">
    <location>
        <begin position="319"/>
        <end position="338"/>
    </location>
</feature>
<evidence type="ECO:0000256" key="5">
    <source>
        <dbReference type="ARBA" id="ARBA00022989"/>
    </source>
</evidence>
<feature type="transmembrane region" description="Helical" evidence="7">
    <location>
        <begin position="54"/>
        <end position="72"/>
    </location>
</feature>
<name>A0A2T2X4J7_SULTH</name>
<dbReference type="AlphaFoldDB" id="A0A2T2X4J7"/>
<evidence type="ECO:0000256" key="4">
    <source>
        <dbReference type="ARBA" id="ARBA00022692"/>
    </source>
</evidence>
<keyword evidence="3" id="KW-1003">Cell membrane</keyword>
<comment type="caution">
    <text evidence="9">The sequence shown here is derived from an EMBL/GenBank/DDBJ whole genome shotgun (WGS) entry which is preliminary data.</text>
</comment>
<comment type="subcellular location">
    <subcellularLocation>
        <location evidence="1">Cell membrane</location>
        <topology evidence="1">Multi-pass membrane protein</topology>
    </subcellularLocation>
</comment>
<feature type="transmembrane region" description="Helical" evidence="7">
    <location>
        <begin position="108"/>
        <end position="126"/>
    </location>
</feature>
<evidence type="ECO:0000313" key="9">
    <source>
        <dbReference type="EMBL" id="PSR29433.1"/>
    </source>
</evidence>
<evidence type="ECO:0000256" key="7">
    <source>
        <dbReference type="SAM" id="Phobius"/>
    </source>
</evidence>
<dbReference type="InterPro" id="IPR010290">
    <property type="entry name" value="TM_effector"/>
</dbReference>
<accession>A0A2T2X4J7</accession>
<dbReference type="SUPFAM" id="SSF103473">
    <property type="entry name" value="MFS general substrate transporter"/>
    <property type="match status" value="1"/>
</dbReference>
<proteinExistence type="predicted"/>
<feature type="transmembrane region" description="Helical" evidence="7">
    <location>
        <begin position="293"/>
        <end position="313"/>
    </location>
</feature>
<evidence type="ECO:0000256" key="6">
    <source>
        <dbReference type="ARBA" id="ARBA00023136"/>
    </source>
</evidence>
<evidence type="ECO:0000256" key="1">
    <source>
        <dbReference type="ARBA" id="ARBA00004651"/>
    </source>
</evidence>
<feature type="transmembrane region" description="Helical" evidence="7">
    <location>
        <begin position="263"/>
        <end position="281"/>
    </location>
</feature>
<dbReference type="InterPro" id="IPR020846">
    <property type="entry name" value="MFS_dom"/>
</dbReference>
<dbReference type="EMBL" id="PXYX01000002">
    <property type="protein sequence ID" value="PSR29433.1"/>
    <property type="molecule type" value="Genomic_DNA"/>
</dbReference>
<keyword evidence="5 7" id="KW-1133">Transmembrane helix</keyword>
<feature type="transmembrane region" description="Helical" evidence="7">
    <location>
        <begin position="359"/>
        <end position="378"/>
    </location>
</feature>
<gene>
    <name evidence="9" type="ORF">C7B47_01580</name>
</gene>
<organism evidence="9 10">
    <name type="scientific">Sulfobacillus thermosulfidooxidans</name>
    <dbReference type="NCBI Taxonomy" id="28034"/>
    <lineage>
        <taxon>Bacteria</taxon>
        <taxon>Bacillati</taxon>
        <taxon>Bacillota</taxon>
        <taxon>Clostridia</taxon>
        <taxon>Eubacteriales</taxon>
        <taxon>Clostridiales Family XVII. Incertae Sedis</taxon>
        <taxon>Sulfobacillus</taxon>
    </lineage>
</organism>
<feature type="transmembrane region" description="Helical" evidence="7">
    <location>
        <begin position="84"/>
        <end position="102"/>
    </location>
</feature>
<dbReference type="InterPro" id="IPR022324">
    <property type="entry name" value="Bacilysin_exporter_BacE_put"/>
</dbReference>
<protein>
    <recommendedName>
        <fullName evidence="8">Major facilitator superfamily (MFS) profile domain-containing protein</fullName>
    </recommendedName>
</protein>
<dbReference type="CDD" id="cd06173">
    <property type="entry name" value="MFS_MefA_like"/>
    <property type="match status" value="1"/>
</dbReference>
<keyword evidence="2" id="KW-0813">Transport</keyword>
<dbReference type="Gene3D" id="1.20.1250.20">
    <property type="entry name" value="MFS general substrate transporter like domains"/>
    <property type="match status" value="1"/>
</dbReference>
<evidence type="ECO:0000259" key="8">
    <source>
        <dbReference type="PROSITE" id="PS50850"/>
    </source>
</evidence>
<evidence type="ECO:0000256" key="2">
    <source>
        <dbReference type="ARBA" id="ARBA00022448"/>
    </source>
</evidence>
<sequence>MSQQLISRPLSPFNKLWMGQSISFLGSEVTTFALPFMAVILLHSSPQQVGLLNAVQTAPVFFFSLFAGVVLDRVKRRRILMLSDFGRAFLVFCVPILAGLNLLSMGSLYTLGFCIGTLTVFFDVGYQAYLPTIMEREDFISANSQMQSSKTASQVVGPTISGLLVNLVGAPLAMVTDGLSYVASAIAIATIDKHEASQRSKLTKKPTELIREATEGLRFVVANRMLWALVGAAASFNFFAGSIIRVLLMPFALRTLHLNATEVGIALSVGSVGAFLGARLAPRLSKRIGVGKTIVLGSIMSGMSQWVVALASGSPLHGLGMLGFGMLVDGFGALIFGITQSTVRLSLTPEHLQGRVSGAVRLLVWGLLPFGGVVGGYIGTRFGLRTSMEIAAVGASTSTLWVLFSPVRKLQSLKS</sequence>
<reference evidence="9 10" key="1">
    <citation type="journal article" date="2014" name="BMC Genomics">
        <title>Comparison of environmental and isolate Sulfobacillus genomes reveals diverse carbon, sulfur, nitrogen, and hydrogen metabolisms.</title>
        <authorList>
            <person name="Justice N.B."/>
            <person name="Norman A."/>
            <person name="Brown C.T."/>
            <person name="Singh A."/>
            <person name="Thomas B.C."/>
            <person name="Banfield J.F."/>
        </authorList>
    </citation>
    <scope>NUCLEOTIDE SEQUENCE [LARGE SCALE GENOMIC DNA]</scope>
    <source>
        <strain evidence="9">AMDSBA5</strain>
    </source>
</reference>
<evidence type="ECO:0000313" key="10">
    <source>
        <dbReference type="Proteomes" id="UP000242705"/>
    </source>
</evidence>
<keyword evidence="6 7" id="KW-0472">Membrane</keyword>
<keyword evidence="4 7" id="KW-0812">Transmembrane</keyword>